<keyword evidence="2" id="KW-1185">Reference proteome</keyword>
<proteinExistence type="predicted"/>
<dbReference type="SUPFAM" id="SSF82185">
    <property type="entry name" value="Histone H3 K4-specific methyltransferase SET7/9 N-terminal domain"/>
    <property type="match status" value="1"/>
</dbReference>
<dbReference type="OrthoDB" id="4563261at2"/>
<dbReference type="EMBL" id="VJZA01000157">
    <property type="protein sequence ID" value="TVT13686.1"/>
    <property type="molecule type" value="Genomic_DNA"/>
</dbReference>
<comment type="caution">
    <text evidence="1">The sequence shown here is derived from an EMBL/GenBank/DDBJ whole genome shotgun (WGS) entry which is preliminary data.</text>
</comment>
<evidence type="ECO:0008006" key="3">
    <source>
        <dbReference type="Google" id="ProtNLM"/>
    </source>
</evidence>
<gene>
    <name evidence="1" type="ORF">FNH06_38795</name>
</gene>
<name>A0A557ZNS5_9PSEU</name>
<reference evidence="1 2" key="1">
    <citation type="submission" date="2019-07" db="EMBL/GenBank/DDBJ databases">
        <title>New species of Amycolatopsis and Streptomyces.</title>
        <authorList>
            <person name="Duangmal K."/>
            <person name="Teo W.F.A."/>
            <person name="Lipun K."/>
        </authorList>
    </citation>
    <scope>NUCLEOTIDE SEQUENCE [LARGE SCALE GENOMIC DNA]</scope>
    <source>
        <strain evidence="1 2">JCM 30562</strain>
    </source>
</reference>
<dbReference type="RefSeq" id="WP_144646105.1">
    <property type="nucleotide sequence ID" value="NZ_BNAX01000051.1"/>
</dbReference>
<evidence type="ECO:0000313" key="1">
    <source>
        <dbReference type="EMBL" id="TVT13686.1"/>
    </source>
</evidence>
<accession>A0A557ZNS5</accession>
<protein>
    <recommendedName>
        <fullName evidence="3">Toxin-antitoxin system YwqK family antitoxin</fullName>
    </recommendedName>
</protein>
<dbReference type="AlphaFoldDB" id="A0A557ZNS5"/>
<dbReference type="Gene3D" id="2.20.110.10">
    <property type="entry name" value="Histone H3 K4-specific methyltransferase SET7/9 N-terminal domain"/>
    <property type="match status" value="1"/>
</dbReference>
<organism evidence="1 2">
    <name type="scientific">Amycolatopsis acidiphila</name>
    <dbReference type="NCBI Taxonomy" id="715473"/>
    <lineage>
        <taxon>Bacteria</taxon>
        <taxon>Bacillati</taxon>
        <taxon>Actinomycetota</taxon>
        <taxon>Actinomycetes</taxon>
        <taxon>Pseudonocardiales</taxon>
        <taxon>Pseudonocardiaceae</taxon>
        <taxon>Amycolatopsis</taxon>
    </lineage>
</organism>
<evidence type="ECO:0000313" key="2">
    <source>
        <dbReference type="Proteomes" id="UP000318578"/>
    </source>
</evidence>
<dbReference type="Proteomes" id="UP000318578">
    <property type="component" value="Unassembled WGS sequence"/>
</dbReference>
<sequence length="143" mass="16403">MDSAEGSVMRVPDSELEYDEELIYRWRGELFTGVGYDDGSPSGLSEVCYRHGMQEGPARDWYPSGVLKGESYFRENVQHGVTREYTEGGEVESEAVYEYGILLSKSERGEDGEFRQVYRLADGSPNRRLLQRFREEKGWPEIG</sequence>